<dbReference type="GO" id="GO:0009036">
    <property type="term" value="F:type II site-specific deoxyribonuclease activity"/>
    <property type="evidence" value="ECO:0007669"/>
    <property type="project" value="InterPro"/>
</dbReference>
<dbReference type="GO" id="GO:0003677">
    <property type="term" value="F:DNA binding"/>
    <property type="evidence" value="ECO:0007669"/>
    <property type="project" value="InterPro"/>
</dbReference>
<organism evidence="2 3">
    <name type="scientific">Flavobacterium flavipigmentatum</name>
    <dbReference type="NCBI Taxonomy" id="2893884"/>
    <lineage>
        <taxon>Bacteria</taxon>
        <taxon>Pseudomonadati</taxon>
        <taxon>Bacteroidota</taxon>
        <taxon>Flavobacteriia</taxon>
        <taxon>Flavobacteriales</taxon>
        <taxon>Flavobacteriaceae</taxon>
        <taxon>Flavobacterium</taxon>
    </lineage>
</organism>
<dbReference type="GO" id="GO:0000287">
    <property type="term" value="F:magnesium ion binding"/>
    <property type="evidence" value="ECO:0007669"/>
    <property type="project" value="InterPro"/>
</dbReference>
<evidence type="ECO:0000313" key="4">
    <source>
        <dbReference type="Proteomes" id="UP001278738"/>
    </source>
</evidence>
<accession>A0AAJ2SBN5</accession>
<dbReference type="SUPFAM" id="SSF52980">
    <property type="entry name" value="Restriction endonuclease-like"/>
    <property type="match status" value="1"/>
</dbReference>
<dbReference type="InterPro" id="IPR011335">
    <property type="entry name" value="Restrct_endonuc-II-like"/>
</dbReference>
<dbReference type="InterPro" id="IPR015278">
    <property type="entry name" value="BglII-like"/>
</dbReference>
<dbReference type="EMBL" id="JAWXVH010000001">
    <property type="protein sequence ID" value="MDX6184852.1"/>
    <property type="molecule type" value="Genomic_DNA"/>
</dbReference>
<dbReference type="Proteomes" id="UP001270053">
    <property type="component" value="Unassembled WGS sequence"/>
</dbReference>
<proteinExistence type="predicted"/>
<protein>
    <submittedName>
        <fullName evidence="2">BglII/BstYI family type II restriction endonuclease</fullName>
    </submittedName>
</protein>
<evidence type="ECO:0000313" key="1">
    <source>
        <dbReference type="EMBL" id="MDX6181251.1"/>
    </source>
</evidence>
<keyword evidence="2" id="KW-0378">Hydrolase</keyword>
<dbReference type="AlphaFoldDB" id="A0AAJ2SBN5"/>
<dbReference type="Gene3D" id="3.40.91.20">
    <property type="match status" value="1"/>
</dbReference>
<dbReference type="Proteomes" id="UP001278738">
    <property type="component" value="Unassembled WGS sequence"/>
</dbReference>
<dbReference type="EMBL" id="JAWXVG010000001">
    <property type="protein sequence ID" value="MDX6181251.1"/>
    <property type="molecule type" value="Genomic_DNA"/>
</dbReference>
<dbReference type="RefSeq" id="WP_229975862.1">
    <property type="nucleotide sequence ID" value="NZ_CP087133.1"/>
</dbReference>
<evidence type="ECO:0000313" key="3">
    <source>
        <dbReference type="Proteomes" id="UP001270053"/>
    </source>
</evidence>
<comment type="caution">
    <text evidence="2">The sequence shown here is derived from an EMBL/GenBank/DDBJ whole genome shotgun (WGS) entry which is preliminary data.</text>
</comment>
<name>A0AAJ2SBN5_9FLAO</name>
<keyword evidence="2" id="KW-0540">Nuclease</keyword>
<sequence length="202" mass="23441">MTIKFMYSHLNGFEWLNHHHPALWAEITEAIAQVDAESCKNKQSKEKTKIDKMLYSPIEMNQHLKLQFEQRGWKEERYAYYVTDDYKITRQVVNLPSEEQKRIIEQAGLTATPSYHQTDFVKNRVSVEVQFGKYPFIEFDLFVKHLGFFIGDGIDLGIEIIPTKNLQSSMSSGPGYYERTLTHILRQGRGNPSVPLIIIGVE</sequence>
<evidence type="ECO:0000313" key="2">
    <source>
        <dbReference type="EMBL" id="MDX6184852.1"/>
    </source>
</evidence>
<dbReference type="GO" id="GO:0009307">
    <property type="term" value="P:DNA restriction-modification system"/>
    <property type="evidence" value="ECO:0007669"/>
    <property type="project" value="InterPro"/>
</dbReference>
<gene>
    <name evidence="1" type="ORF">SGQ18_03745</name>
    <name evidence="2" type="ORF">SGQ44_03750</name>
</gene>
<dbReference type="Pfam" id="PF09195">
    <property type="entry name" value="Endonuc-BglII"/>
    <property type="match status" value="1"/>
</dbReference>
<keyword evidence="2" id="KW-0255">Endonuclease</keyword>
<dbReference type="InterPro" id="IPR011338">
    <property type="entry name" value="BamHI/BglII/BstY"/>
</dbReference>
<reference evidence="2 4" key="1">
    <citation type="submission" date="2023-11" db="EMBL/GenBank/DDBJ databases">
        <title>Unpublished Manusciprt.</title>
        <authorList>
            <person name="Saticioglu I.B."/>
            <person name="Ay H."/>
            <person name="Ajmi N."/>
            <person name="Altun S."/>
            <person name="Duman M."/>
        </authorList>
    </citation>
    <scope>NUCLEOTIDE SEQUENCE</scope>
    <source>
        <strain evidence="1 4">Fl-33</strain>
        <strain evidence="2">Fl-77</strain>
    </source>
</reference>
<keyword evidence="4" id="KW-1185">Reference proteome</keyword>